<feature type="compositionally biased region" description="Gly residues" evidence="1">
    <location>
        <begin position="72"/>
        <end position="86"/>
    </location>
</feature>
<feature type="region of interest" description="Disordered" evidence="1">
    <location>
        <begin position="54"/>
        <end position="119"/>
    </location>
</feature>
<gene>
    <name evidence="2" type="ORF">CEPIT_LOCUS25466</name>
</gene>
<sequence length="119" mass="13062">MERILNAGCQPQPRPYILHPEQTPQVPHMGNMGYYSNSGYSSMPMMDPTFGSLSHGFLNQFQSSRGSSRGANRGGSRGGNRGGSRGGTRPEDTVEPEADDEFDNENPNFFHNGVRRPGM</sequence>
<organism evidence="2 3">
    <name type="scientific">Cuscuta epithymum</name>
    <dbReference type="NCBI Taxonomy" id="186058"/>
    <lineage>
        <taxon>Eukaryota</taxon>
        <taxon>Viridiplantae</taxon>
        <taxon>Streptophyta</taxon>
        <taxon>Embryophyta</taxon>
        <taxon>Tracheophyta</taxon>
        <taxon>Spermatophyta</taxon>
        <taxon>Magnoliopsida</taxon>
        <taxon>eudicotyledons</taxon>
        <taxon>Gunneridae</taxon>
        <taxon>Pentapetalae</taxon>
        <taxon>asterids</taxon>
        <taxon>lamiids</taxon>
        <taxon>Solanales</taxon>
        <taxon>Convolvulaceae</taxon>
        <taxon>Cuscuteae</taxon>
        <taxon>Cuscuta</taxon>
        <taxon>Cuscuta subgen. Cuscuta</taxon>
    </lineage>
</organism>
<comment type="caution">
    <text evidence="2">The sequence shown here is derived from an EMBL/GenBank/DDBJ whole genome shotgun (WGS) entry which is preliminary data.</text>
</comment>
<dbReference type="Proteomes" id="UP001152523">
    <property type="component" value="Unassembled WGS sequence"/>
</dbReference>
<evidence type="ECO:0000256" key="1">
    <source>
        <dbReference type="SAM" id="MobiDB-lite"/>
    </source>
</evidence>
<name>A0AAV0EIQ5_9ASTE</name>
<feature type="compositionally biased region" description="Acidic residues" evidence="1">
    <location>
        <begin position="93"/>
        <end position="104"/>
    </location>
</feature>
<dbReference type="EMBL" id="CAMAPF010000932">
    <property type="protein sequence ID" value="CAH9123753.1"/>
    <property type="molecule type" value="Genomic_DNA"/>
</dbReference>
<keyword evidence="3" id="KW-1185">Reference proteome</keyword>
<dbReference type="AlphaFoldDB" id="A0AAV0EIQ5"/>
<evidence type="ECO:0000313" key="2">
    <source>
        <dbReference type="EMBL" id="CAH9123753.1"/>
    </source>
</evidence>
<protein>
    <submittedName>
        <fullName evidence="2">Uncharacterized protein</fullName>
    </submittedName>
</protein>
<feature type="region of interest" description="Disordered" evidence="1">
    <location>
        <begin position="1"/>
        <end position="24"/>
    </location>
</feature>
<proteinExistence type="predicted"/>
<evidence type="ECO:0000313" key="3">
    <source>
        <dbReference type="Proteomes" id="UP001152523"/>
    </source>
</evidence>
<reference evidence="2" key="1">
    <citation type="submission" date="2022-07" db="EMBL/GenBank/DDBJ databases">
        <authorList>
            <person name="Macas J."/>
            <person name="Novak P."/>
            <person name="Neumann P."/>
        </authorList>
    </citation>
    <scope>NUCLEOTIDE SEQUENCE</scope>
</reference>
<accession>A0AAV0EIQ5</accession>